<name>A0A2H3G2Q3_FUSOX</name>
<proteinExistence type="predicted"/>
<comment type="caution">
    <text evidence="5">The sequence shown here is derived from an EMBL/GenBank/DDBJ whole genome shotgun (WGS) entry which is preliminary data.</text>
</comment>
<protein>
    <recommendedName>
        <fullName evidence="4">Xylanolytic transcriptional activator regulatory domain-containing protein</fullName>
    </recommendedName>
</protein>
<reference evidence="5 6" key="2">
    <citation type="journal article" date="2017" name="Sci. Rep.">
        <title>A mobile pathogenicity chromosome in Fusarium oxysporum for infection of multiple cucurbit species.</title>
        <authorList>
            <person name="van Dam P."/>
            <person name="Fokkens L."/>
            <person name="Ayukawa Y."/>
            <person name="van der Gragt M."/>
            <person name="Ter Horst A."/>
            <person name="Brankovics B."/>
            <person name="Houterman P.M."/>
            <person name="Arie T."/>
            <person name="Rep M."/>
        </authorList>
    </citation>
    <scope>NUCLEOTIDE SEQUENCE [LARGE SCALE GENOMIC DNA]</scope>
    <source>
        <strain evidence="5 6">Forc016</strain>
    </source>
</reference>
<dbReference type="GO" id="GO:0008270">
    <property type="term" value="F:zinc ion binding"/>
    <property type="evidence" value="ECO:0007669"/>
    <property type="project" value="InterPro"/>
</dbReference>
<evidence type="ECO:0000256" key="1">
    <source>
        <dbReference type="ARBA" id="ARBA00004123"/>
    </source>
</evidence>
<feature type="domain" description="Xylanolytic transcriptional activator regulatory" evidence="4">
    <location>
        <begin position="490"/>
        <end position="628"/>
    </location>
</feature>
<feature type="compositionally biased region" description="Low complexity" evidence="3">
    <location>
        <begin position="63"/>
        <end position="74"/>
    </location>
</feature>
<dbReference type="GO" id="GO:0006351">
    <property type="term" value="P:DNA-templated transcription"/>
    <property type="evidence" value="ECO:0007669"/>
    <property type="project" value="InterPro"/>
</dbReference>
<reference evidence="5 6" key="1">
    <citation type="journal article" date="2016" name="Environ. Microbiol.">
        <title>Effector profiles distinguish formae speciales of Fusarium oxysporum.</title>
        <authorList>
            <person name="van Dam P."/>
            <person name="Fokkens L."/>
            <person name="Schmidt S.M."/>
            <person name="Linmans J.H."/>
            <person name="Kistler H.C."/>
            <person name="Ma L.J."/>
            <person name="Rep M."/>
        </authorList>
    </citation>
    <scope>NUCLEOTIDE SEQUENCE [LARGE SCALE GENOMIC DNA]</scope>
    <source>
        <strain evidence="5 6">Forc016</strain>
    </source>
</reference>
<dbReference type="AlphaFoldDB" id="A0A2H3G2Q3"/>
<feature type="compositionally biased region" description="Basic and acidic residues" evidence="3">
    <location>
        <begin position="109"/>
        <end position="118"/>
    </location>
</feature>
<dbReference type="EMBL" id="MABQ02000010">
    <property type="protein sequence ID" value="PCD25217.1"/>
    <property type="molecule type" value="Genomic_DNA"/>
</dbReference>
<feature type="compositionally biased region" description="Low complexity" evidence="3">
    <location>
        <begin position="220"/>
        <end position="229"/>
    </location>
</feature>
<comment type="subcellular location">
    <subcellularLocation>
        <location evidence="1">Nucleus</location>
    </subcellularLocation>
</comment>
<dbReference type="GO" id="GO:0005634">
    <property type="term" value="C:nucleus"/>
    <property type="evidence" value="ECO:0007669"/>
    <property type="project" value="UniProtKB-SubCell"/>
</dbReference>
<evidence type="ECO:0000259" key="4">
    <source>
        <dbReference type="Pfam" id="PF04082"/>
    </source>
</evidence>
<dbReference type="InterPro" id="IPR007219">
    <property type="entry name" value="XnlR_reg_dom"/>
</dbReference>
<feature type="compositionally biased region" description="Basic and acidic residues" evidence="3">
    <location>
        <begin position="157"/>
        <end position="168"/>
    </location>
</feature>
<keyword evidence="2" id="KW-0539">Nucleus</keyword>
<evidence type="ECO:0000313" key="5">
    <source>
        <dbReference type="EMBL" id="PCD25217.1"/>
    </source>
</evidence>
<dbReference type="CDD" id="cd12148">
    <property type="entry name" value="fungal_TF_MHR"/>
    <property type="match status" value="1"/>
</dbReference>
<sequence length="853" mass="95867">MAKLTAAERAAHEEGNLHMLRATIERTLWHLDPHSELAAHLRETTKEIRRHTLAGLLPKPKPKSQQQSLPYLQQEEPEEPELPRFSAPRQQSPAREPQKALPNEGSRYQLRDRQDHVPIIELSSDVSSELSDEPIYDFDHAPDQGESASASDMSTLAKEHQKPSREIPVEETPAEEALTQEMPTHESKKRPAEDDGEDDARRPNGASACYYASPEQAATPSRSRPSQQPVSETSALNSEAAVPAAQTRNFGPDDGLWSSPAARPPQGFFGPTSFPAAYQETEASLAAQGPLAAEANAPPSPSVSAPPSVAELQSMVSMDQGASQLATKVLQALPEKSLLHRSRPEVNLDDDWLASVGDRLLTSTWDTFRSYLGDKANTVKLREMGSRICINTRKTLREDQDDPAAWIESLSGPNLRWETVGVMFLYTALSELSTTSNEEPKRIIRHCTEYCASCITLANMGGSCGTLMLFLMYKRSVLHAWMHGETSLPYWKFHAETVAMLTFSGLHDNRYKSSQNVSSVPTEIRRRIGCQIFIVDKFLATFVGRPPLLTRKFCSIKSPLDLEESALLSDKETFQRQSQRLDRDGWNTDGRIYSSSLLRVRMMIALVRDEILEVVLAQDTHSSITDIMTLKEKQLELYRHLPHHFIWDTVQEEIREINLEIGYPKLLIRLDHLLNMFLLQRLFVKHGHPRNELLRTSFEMVVLTLNFWAQKHIWTALQGKCRWIIMGYATLAGAVLCMELIEPVPVTISPQDSIIAGETYSRSSIIQQLSLLLGYLKTSCPSQTHCSVAHNVRGVIKRVLDHILNNQTVTQPVVEFGGLEFGGNWDYFSSFSALDNFDWLMEEHGIEETSGMQ</sequence>
<organism evidence="5 6">
    <name type="scientific">Fusarium oxysporum f. sp. radicis-cucumerinum</name>
    <dbReference type="NCBI Taxonomy" id="327505"/>
    <lineage>
        <taxon>Eukaryota</taxon>
        <taxon>Fungi</taxon>
        <taxon>Dikarya</taxon>
        <taxon>Ascomycota</taxon>
        <taxon>Pezizomycotina</taxon>
        <taxon>Sordariomycetes</taxon>
        <taxon>Hypocreomycetidae</taxon>
        <taxon>Hypocreales</taxon>
        <taxon>Nectriaceae</taxon>
        <taxon>Fusarium</taxon>
        <taxon>Fusarium oxysporum species complex</taxon>
    </lineage>
</organism>
<dbReference type="Proteomes" id="UP000219602">
    <property type="component" value="Chromosome 12"/>
</dbReference>
<feature type="compositionally biased region" description="Basic and acidic residues" evidence="3">
    <location>
        <begin position="183"/>
        <end position="193"/>
    </location>
</feature>
<gene>
    <name evidence="5" type="ORF">AU210_014326</name>
</gene>
<evidence type="ECO:0000313" key="6">
    <source>
        <dbReference type="Proteomes" id="UP000219602"/>
    </source>
</evidence>
<dbReference type="PANTHER" id="PTHR31001">
    <property type="entry name" value="UNCHARACTERIZED TRANSCRIPTIONAL REGULATORY PROTEIN"/>
    <property type="match status" value="1"/>
</dbReference>
<dbReference type="GO" id="GO:0003677">
    <property type="term" value="F:DNA binding"/>
    <property type="evidence" value="ECO:0007669"/>
    <property type="project" value="InterPro"/>
</dbReference>
<dbReference type="Pfam" id="PF04082">
    <property type="entry name" value="Fungal_trans"/>
    <property type="match status" value="1"/>
</dbReference>
<dbReference type="PANTHER" id="PTHR31001:SF40">
    <property type="entry name" value="ZN(II)2CYS6 TRANSCRIPTION FACTOR (EUROFUNG)"/>
    <property type="match status" value="1"/>
</dbReference>
<accession>A0A2H3G2Q3</accession>
<feature type="region of interest" description="Disordered" evidence="3">
    <location>
        <begin position="55"/>
        <end position="274"/>
    </location>
</feature>
<dbReference type="STRING" id="327505.A0A2H3G2Q3"/>
<evidence type="ECO:0000256" key="3">
    <source>
        <dbReference type="SAM" id="MobiDB-lite"/>
    </source>
</evidence>
<dbReference type="InterPro" id="IPR050613">
    <property type="entry name" value="Sec_Metabolite_Reg"/>
</dbReference>
<evidence type="ECO:0000256" key="2">
    <source>
        <dbReference type="ARBA" id="ARBA00023242"/>
    </source>
</evidence>